<dbReference type="Proteomes" id="UP000193622">
    <property type="component" value="Unassembled WGS sequence"/>
</dbReference>
<dbReference type="GO" id="GO:0016705">
    <property type="term" value="F:oxidoreductase activity, acting on paired donors, with incorporation or reduction of molecular oxygen"/>
    <property type="evidence" value="ECO:0007669"/>
    <property type="project" value="InterPro"/>
</dbReference>
<dbReference type="GO" id="GO:0020037">
    <property type="term" value="F:heme binding"/>
    <property type="evidence" value="ECO:0007669"/>
    <property type="project" value="InterPro"/>
</dbReference>
<evidence type="ECO:0000256" key="7">
    <source>
        <dbReference type="ARBA" id="ARBA00023002"/>
    </source>
</evidence>
<dbReference type="InterPro" id="IPR002397">
    <property type="entry name" value="Cyt_P450_B"/>
</dbReference>
<evidence type="ECO:0000256" key="4">
    <source>
        <dbReference type="ARBA" id="ARBA00022617"/>
    </source>
</evidence>
<protein>
    <recommendedName>
        <fullName evidence="14">Steroid C26-monooxygenase</fullName>
    </recommendedName>
    <alternativeName>
        <fullName evidence="15">Cholest-4-en-3-one C26-monooxygenase</fullName>
    </alternativeName>
    <alternativeName>
        <fullName evidence="17">Cholesterol C26-monooxygenase</fullName>
    </alternativeName>
    <alternativeName>
        <fullName evidence="16">Steroid C27-monooxygenase</fullName>
    </alternativeName>
</protein>
<evidence type="ECO:0000256" key="2">
    <source>
        <dbReference type="ARBA" id="ARBA00010617"/>
    </source>
</evidence>
<comment type="caution">
    <text evidence="19">The sequence shown here is derived from an EMBL/GenBank/DDBJ whole genome shotgun (WGS) entry which is preliminary data.</text>
</comment>
<proteinExistence type="inferred from homology"/>
<evidence type="ECO:0000256" key="8">
    <source>
        <dbReference type="ARBA" id="ARBA00023004"/>
    </source>
</evidence>
<evidence type="ECO:0000313" key="19">
    <source>
        <dbReference type="EMBL" id="ORV88321.1"/>
    </source>
</evidence>
<keyword evidence="11" id="KW-1207">Sterol metabolism</keyword>
<comment type="cofactor">
    <cofactor evidence="1">
        <name>heme</name>
        <dbReference type="ChEBI" id="CHEBI:30413"/>
    </cofactor>
</comment>
<keyword evidence="12" id="KW-0753">Steroid metabolism</keyword>
<evidence type="ECO:0000256" key="11">
    <source>
        <dbReference type="ARBA" id="ARBA00023166"/>
    </source>
</evidence>
<evidence type="ECO:0000313" key="20">
    <source>
        <dbReference type="Proteomes" id="UP000193622"/>
    </source>
</evidence>
<dbReference type="PANTHER" id="PTHR46696:SF3">
    <property type="entry name" value="PULCHERRIMINIC ACID SYNTHASE"/>
    <property type="match status" value="1"/>
</dbReference>
<comment type="similarity">
    <text evidence="2">Belongs to the cytochrome P450 family.</text>
</comment>
<dbReference type="GO" id="GO:0016042">
    <property type="term" value="P:lipid catabolic process"/>
    <property type="evidence" value="ECO:0007669"/>
    <property type="project" value="UniProtKB-KW"/>
</dbReference>
<dbReference type="PRINTS" id="PR00359">
    <property type="entry name" value="BP450"/>
</dbReference>
<evidence type="ECO:0000256" key="6">
    <source>
        <dbReference type="ARBA" id="ARBA00022963"/>
    </source>
</evidence>
<keyword evidence="9" id="KW-0503">Monooxygenase</keyword>
<sequence>MEAHVQNVASDEPIDLRDPYPMFARRRGEGGVFRGSVMDWSKTPDSLKPENLYAAVSFDAVNRVFRDGKVFNSTIYDATIGLFIGPTILAMEGKPHWEHRNLVSAAFKSRSLARWEPEIVRPVVNELIDEFIEAGRADLVGDFTFEFPTRVISRLLGLPQDDLPWFRQRAVELISYTVKYKRAFEASAALKDYFLTQIEQRRSAPTEDIIGDLVSAEIDGERLTDEAIYSFLRLLLPAGLETTYRSSGNLLYLLLTHKEQFDAVNADHELIGAAIEEGLRYETPLTTVQRFATEDTEIDGVPIPAGSVIDVCIGSANRDGSRWERAEEFDIFRKRLPHISFAAGEHTCMGLHLARMETRVAVETLLTRLSDIELITDDDPHIHGQPFRSPTALPVTFTPSPAE</sequence>
<comment type="pathway">
    <text evidence="13">Steroid metabolism; cholesterol degradation.</text>
</comment>
<evidence type="ECO:0000256" key="9">
    <source>
        <dbReference type="ARBA" id="ARBA00023033"/>
    </source>
</evidence>
<organism evidence="19 20">
    <name type="scientific">Mycolicibacterium iranicum</name>
    <name type="common">Mycobacterium iranicum</name>
    <dbReference type="NCBI Taxonomy" id="912594"/>
    <lineage>
        <taxon>Bacteria</taxon>
        <taxon>Bacillati</taxon>
        <taxon>Actinomycetota</taxon>
        <taxon>Actinomycetes</taxon>
        <taxon>Mycobacteriales</taxon>
        <taxon>Mycobacteriaceae</taxon>
        <taxon>Mycolicibacterium</taxon>
    </lineage>
</organism>
<evidence type="ECO:0000256" key="3">
    <source>
        <dbReference type="ARBA" id="ARBA00022548"/>
    </source>
</evidence>
<dbReference type="Pfam" id="PF00067">
    <property type="entry name" value="p450"/>
    <property type="match status" value="1"/>
</dbReference>
<dbReference type="FunFam" id="1.10.630.10:FF:000018">
    <property type="entry name" value="Cytochrome P450 monooxygenase"/>
    <property type="match status" value="1"/>
</dbReference>
<dbReference type="InterPro" id="IPR036396">
    <property type="entry name" value="Cyt_P450_sf"/>
</dbReference>
<evidence type="ECO:0000256" key="5">
    <source>
        <dbReference type="ARBA" id="ARBA00022723"/>
    </source>
</evidence>
<dbReference type="CDD" id="cd20629">
    <property type="entry name" value="P450_pinF1-like"/>
    <property type="match status" value="1"/>
</dbReference>
<dbReference type="GO" id="GO:0008203">
    <property type="term" value="P:cholesterol metabolic process"/>
    <property type="evidence" value="ECO:0007669"/>
    <property type="project" value="UniProtKB-KW"/>
</dbReference>
<feature type="region of interest" description="Disordered" evidence="18">
    <location>
        <begin position="383"/>
        <end position="403"/>
    </location>
</feature>
<reference evidence="19 20" key="1">
    <citation type="submission" date="2016-01" db="EMBL/GenBank/DDBJ databases">
        <title>The new phylogeny of the genus Mycobacterium.</title>
        <authorList>
            <person name="Tarcisio F."/>
            <person name="Conor M."/>
            <person name="Antonella G."/>
            <person name="Elisabetta G."/>
            <person name="Giulia F.S."/>
            <person name="Sara T."/>
            <person name="Anna F."/>
            <person name="Clotilde B."/>
            <person name="Roberto B."/>
            <person name="Veronica D.S."/>
            <person name="Fabio R."/>
            <person name="Monica P."/>
            <person name="Olivier J."/>
            <person name="Enrico T."/>
            <person name="Nicola S."/>
        </authorList>
    </citation>
    <scope>NUCLEOTIDE SEQUENCE [LARGE SCALE GENOMIC DNA]</scope>
    <source>
        <strain evidence="19 20">DSM 45541</strain>
    </source>
</reference>
<accession>A0A1X1WNZ4</accession>
<name>A0A1X1WNZ4_MYCIR</name>
<keyword evidence="5" id="KW-0479">Metal-binding</keyword>
<dbReference type="InterPro" id="IPR001128">
    <property type="entry name" value="Cyt_P450"/>
</dbReference>
<keyword evidence="10" id="KW-0443">Lipid metabolism</keyword>
<keyword evidence="6" id="KW-0442">Lipid degradation</keyword>
<keyword evidence="4" id="KW-0349">Heme</keyword>
<evidence type="ECO:0000256" key="17">
    <source>
        <dbReference type="ARBA" id="ARBA00083909"/>
    </source>
</evidence>
<evidence type="ECO:0000256" key="15">
    <source>
        <dbReference type="ARBA" id="ARBA00079588"/>
    </source>
</evidence>
<evidence type="ECO:0000256" key="13">
    <source>
        <dbReference type="ARBA" id="ARBA00049645"/>
    </source>
</evidence>
<dbReference type="SUPFAM" id="SSF48264">
    <property type="entry name" value="Cytochrome P450"/>
    <property type="match status" value="1"/>
</dbReference>
<evidence type="ECO:0000256" key="18">
    <source>
        <dbReference type="SAM" id="MobiDB-lite"/>
    </source>
</evidence>
<dbReference type="GO" id="GO:0004497">
    <property type="term" value="F:monooxygenase activity"/>
    <property type="evidence" value="ECO:0007669"/>
    <property type="project" value="UniProtKB-KW"/>
</dbReference>
<dbReference type="AlphaFoldDB" id="A0A1X1WNZ4"/>
<evidence type="ECO:0000256" key="14">
    <source>
        <dbReference type="ARBA" id="ARBA00070775"/>
    </source>
</evidence>
<evidence type="ECO:0000256" key="1">
    <source>
        <dbReference type="ARBA" id="ARBA00001971"/>
    </source>
</evidence>
<keyword evidence="7" id="KW-0560">Oxidoreductase</keyword>
<dbReference type="RefSeq" id="WP_024446566.1">
    <property type="nucleotide sequence ID" value="NZ_LQPC01000029.1"/>
</dbReference>
<keyword evidence="3" id="KW-0153">Cholesterol metabolism</keyword>
<dbReference type="PANTHER" id="PTHR46696">
    <property type="entry name" value="P450, PUTATIVE (EUROFUNG)-RELATED"/>
    <property type="match status" value="1"/>
</dbReference>
<dbReference type="Gene3D" id="1.10.630.10">
    <property type="entry name" value="Cytochrome P450"/>
    <property type="match status" value="1"/>
</dbReference>
<evidence type="ECO:0000256" key="16">
    <source>
        <dbReference type="ARBA" id="ARBA00082981"/>
    </source>
</evidence>
<dbReference type="GO" id="GO:0005506">
    <property type="term" value="F:iron ion binding"/>
    <property type="evidence" value="ECO:0007669"/>
    <property type="project" value="InterPro"/>
</dbReference>
<gene>
    <name evidence="19" type="ORF">AWC12_14040</name>
</gene>
<keyword evidence="8" id="KW-0408">Iron</keyword>
<evidence type="ECO:0000256" key="10">
    <source>
        <dbReference type="ARBA" id="ARBA00023098"/>
    </source>
</evidence>
<evidence type="ECO:0000256" key="12">
    <source>
        <dbReference type="ARBA" id="ARBA00023221"/>
    </source>
</evidence>
<dbReference type="EMBL" id="LQPC01000029">
    <property type="protein sequence ID" value="ORV88321.1"/>
    <property type="molecule type" value="Genomic_DNA"/>
</dbReference>